<organism evidence="2 3">
    <name type="scientific">Nocardia mexicana</name>
    <dbReference type="NCBI Taxonomy" id="279262"/>
    <lineage>
        <taxon>Bacteria</taxon>
        <taxon>Bacillati</taxon>
        <taxon>Actinomycetota</taxon>
        <taxon>Actinomycetes</taxon>
        <taxon>Mycobacteriales</taxon>
        <taxon>Nocardiaceae</taxon>
        <taxon>Nocardia</taxon>
    </lineage>
</organism>
<proteinExistence type="predicted"/>
<dbReference type="Proteomes" id="UP000255355">
    <property type="component" value="Unassembled WGS sequence"/>
</dbReference>
<evidence type="ECO:0000313" key="2">
    <source>
        <dbReference type="EMBL" id="RDI52809.1"/>
    </source>
</evidence>
<sequence length="160" mass="17178">MIEMMLTVPEDSTSDAVQLGRFLRRSTGAEFLVESGVMHRRSLVPDAETVRVVARSVSLIALAGGPLVAAIKMLPDYVRARRTSIKVVVWDGNGDQKVEVELSSVNAEDAMRVIERALSSEQGSVTAASPDGDREDSSGREPGVRRRGPAQSDPSSIDAD</sequence>
<gene>
    <name evidence="2" type="ORF">DFR68_103195</name>
</gene>
<feature type="region of interest" description="Disordered" evidence="1">
    <location>
        <begin position="117"/>
        <end position="160"/>
    </location>
</feature>
<reference evidence="2 3" key="1">
    <citation type="submission" date="2018-07" db="EMBL/GenBank/DDBJ databases">
        <title>Genomic Encyclopedia of Type Strains, Phase IV (KMG-IV): sequencing the most valuable type-strain genomes for metagenomic binning, comparative biology and taxonomic classification.</title>
        <authorList>
            <person name="Goeker M."/>
        </authorList>
    </citation>
    <scope>NUCLEOTIDE SEQUENCE [LARGE SCALE GENOMIC DNA]</scope>
    <source>
        <strain evidence="2 3">DSM 44952</strain>
    </source>
</reference>
<evidence type="ECO:0000256" key="1">
    <source>
        <dbReference type="SAM" id="MobiDB-lite"/>
    </source>
</evidence>
<comment type="caution">
    <text evidence="2">The sequence shown here is derived from an EMBL/GenBank/DDBJ whole genome shotgun (WGS) entry which is preliminary data.</text>
</comment>
<evidence type="ECO:0000313" key="3">
    <source>
        <dbReference type="Proteomes" id="UP000255355"/>
    </source>
</evidence>
<name>A0A370H8G5_9NOCA</name>
<keyword evidence="3" id="KW-1185">Reference proteome</keyword>
<feature type="compositionally biased region" description="Basic and acidic residues" evidence="1">
    <location>
        <begin position="131"/>
        <end position="144"/>
    </location>
</feature>
<dbReference type="RefSeq" id="WP_147288909.1">
    <property type="nucleotide sequence ID" value="NZ_QQAZ01000003.1"/>
</dbReference>
<dbReference type="AlphaFoldDB" id="A0A370H8G5"/>
<accession>A0A370H8G5</accession>
<protein>
    <submittedName>
        <fullName evidence="2">Uncharacterized protein</fullName>
    </submittedName>
</protein>
<dbReference type="EMBL" id="QQAZ01000003">
    <property type="protein sequence ID" value="RDI52809.1"/>
    <property type="molecule type" value="Genomic_DNA"/>
</dbReference>